<proteinExistence type="predicted"/>
<evidence type="ECO:0000313" key="3">
    <source>
        <dbReference type="Proteomes" id="UP001327560"/>
    </source>
</evidence>
<evidence type="ECO:0000313" key="2">
    <source>
        <dbReference type="EMBL" id="WOL20300.1"/>
    </source>
</evidence>
<evidence type="ECO:0000259" key="1">
    <source>
        <dbReference type="Pfam" id="PF02866"/>
    </source>
</evidence>
<dbReference type="GO" id="GO:0006089">
    <property type="term" value="P:lactate metabolic process"/>
    <property type="evidence" value="ECO:0007669"/>
    <property type="project" value="TreeGrafter"/>
</dbReference>
<dbReference type="InterPro" id="IPR022383">
    <property type="entry name" value="Lactate/malate_DH_C"/>
</dbReference>
<feature type="domain" description="Lactate/malate dehydrogenase C-terminal" evidence="1">
    <location>
        <begin position="2"/>
        <end position="89"/>
    </location>
</feature>
<sequence>MEKIRKAVVESAYKVIRLKGYTSWAIGYSVVSLARSLLRDQRRVHPASLLAKGFYDIPDDCEVYLRLPAQLGCSGVLGVANIQLTKEETAWHSTHTLWDQLQQQLVGDFLNMNQWESMVCLVQSVIPWASFFSSSMETPSSVRRITRSQAAAASACNTHEHPSFSIDT</sequence>
<dbReference type="Proteomes" id="UP001327560">
    <property type="component" value="Chromosome 9"/>
</dbReference>
<dbReference type="SUPFAM" id="SSF56327">
    <property type="entry name" value="LDH C-terminal domain-like"/>
    <property type="match status" value="1"/>
</dbReference>
<keyword evidence="3" id="KW-1185">Reference proteome</keyword>
<dbReference type="Gene3D" id="3.90.110.10">
    <property type="entry name" value="Lactate dehydrogenase/glycoside hydrolase, family 4, C-terminal"/>
    <property type="match status" value="1"/>
</dbReference>
<dbReference type="EMBL" id="CP136898">
    <property type="protein sequence ID" value="WOL20300.1"/>
    <property type="molecule type" value="Genomic_DNA"/>
</dbReference>
<protein>
    <recommendedName>
        <fullName evidence="1">Lactate/malate dehydrogenase C-terminal domain-containing protein</fullName>
    </recommendedName>
</protein>
<dbReference type="PANTHER" id="PTHR43128:SF16">
    <property type="entry name" value="L-LACTATE DEHYDROGENASE"/>
    <property type="match status" value="1"/>
</dbReference>
<dbReference type="PANTHER" id="PTHR43128">
    <property type="entry name" value="L-2-HYDROXYCARBOXYLATE DEHYDROGENASE (NAD(P)(+))"/>
    <property type="match status" value="1"/>
</dbReference>
<dbReference type="InterPro" id="IPR015955">
    <property type="entry name" value="Lactate_DH/Glyco_Ohase_4_C"/>
</dbReference>
<accession>A0AAQ3L563</accession>
<name>A0AAQ3L563_9LILI</name>
<dbReference type="AlphaFoldDB" id="A0AAQ3L563"/>
<reference evidence="2 3" key="1">
    <citation type="submission" date="2023-10" db="EMBL/GenBank/DDBJ databases">
        <title>Chromosome-scale genome assembly provides insights into flower coloration mechanisms of Canna indica.</title>
        <authorList>
            <person name="Li C."/>
        </authorList>
    </citation>
    <scope>NUCLEOTIDE SEQUENCE [LARGE SCALE GENOMIC DNA]</scope>
    <source>
        <tissue evidence="2">Flower</tissue>
    </source>
</reference>
<gene>
    <name evidence="2" type="ORF">Cni_G29104</name>
</gene>
<dbReference type="GO" id="GO:0004459">
    <property type="term" value="F:L-lactate dehydrogenase (NAD+) activity"/>
    <property type="evidence" value="ECO:0007669"/>
    <property type="project" value="TreeGrafter"/>
</dbReference>
<organism evidence="2 3">
    <name type="scientific">Canna indica</name>
    <name type="common">Indian-shot</name>
    <dbReference type="NCBI Taxonomy" id="4628"/>
    <lineage>
        <taxon>Eukaryota</taxon>
        <taxon>Viridiplantae</taxon>
        <taxon>Streptophyta</taxon>
        <taxon>Embryophyta</taxon>
        <taxon>Tracheophyta</taxon>
        <taxon>Spermatophyta</taxon>
        <taxon>Magnoliopsida</taxon>
        <taxon>Liliopsida</taxon>
        <taxon>Zingiberales</taxon>
        <taxon>Cannaceae</taxon>
        <taxon>Canna</taxon>
    </lineage>
</organism>
<dbReference type="Pfam" id="PF02866">
    <property type="entry name" value="Ldh_1_C"/>
    <property type="match status" value="1"/>
</dbReference>